<keyword evidence="2" id="KW-1185">Reference proteome</keyword>
<sequence>MIRSGRLYKSHAKENVDEWSCEEVVLLNGRKTGKTIFVVTPELKRAVADMVSENCICASAFISSLLADKALEKAVEWSKE</sequence>
<comment type="caution">
    <text evidence="1">The sequence shown here is derived from an EMBL/GenBank/DDBJ whole genome shotgun (WGS) entry which is preliminary data.</text>
</comment>
<organism evidence="1 2">
    <name type="scientific">Bifidobacterium boum</name>
    <dbReference type="NCBI Taxonomy" id="78343"/>
    <lineage>
        <taxon>Bacteria</taxon>
        <taxon>Bacillati</taxon>
        <taxon>Actinomycetota</taxon>
        <taxon>Actinomycetes</taxon>
        <taxon>Bifidobacteriales</taxon>
        <taxon>Bifidobacteriaceae</taxon>
        <taxon>Bifidobacterium</taxon>
    </lineage>
</organism>
<dbReference type="Proteomes" id="UP000029093">
    <property type="component" value="Unassembled WGS sequence"/>
</dbReference>
<reference evidence="1 2" key="1">
    <citation type="submission" date="2014-03" db="EMBL/GenBank/DDBJ databases">
        <title>Genomics of Bifidobacteria.</title>
        <authorList>
            <person name="Ventura M."/>
            <person name="Milani C."/>
            <person name="Lugli G.A."/>
        </authorList>
    </citation>
    <scope>NUCLEOTIDE SEQUENCE [LARGE SCALE GENOMIC DNA]</scope>
    <source>
        <strain evidence="1 2">LMG 10736</strain>
    </source>
</reference>
<name>A0A086ZFA2_9BIFI</name>
<dbReference type="EMBL" id="JGYQ01000018">
    <property type="protein sequence ID" value="KFI45202.1"/>
    <property type="molecule type" value="Genomic_DNA"/>
</dbReference>
<evidence type="ECO:0000313" key="2">
    <source>
        <dbReference type="Proteomes" id="UP000029093"/>
    </source>
</evidence>
<gene>
    <name evidence="1" type="ORF">BBOU_1668</name>
</gene>
<dbReference type="AlphaFoldDB" id="A0A086ZFA2"/>
<accession>A0A086ZFA2</accession>
<protein>
    <submittedName>
        <fullName evidence="1">Uncharacterized protein</fullName>
    </submittedName>
</protein>
<proteinExistence type="predicted"/>
<evidence type="ECO:0000313" key="1">
    <source>
        <dbReference type="EMBL" id="KFI45202.1"/>
    </source>
</evidence>